<accession>A0A6J5F9I8</accession>
<dbReference type="AlphaFoldDB" id="A0A6J5F9I8"/>
<gene>
    <name evidence="1" type="ORF">LMG29542_07596</name>
</gene>
<name>A0A6J5F9I8_9BURK</name>
<dbReference type="Proteomes" id="UP000494363">
    <property type="component" value="Unassembled WGS sequence"/>
</dbReference>
<protein>
    <recommendedName>
        <fullName evidence="3">DUF3375 domain-containing protein</fullName>
    </recommendedName>
</protein>
<sequence length="486" mass="55488">MPLDYTILDTLRTRHPAWRLLRSDHAPLAVSFLHRMFVAPNVRVVAAPLLAEALEDELYALRQQLGDSAFPKAALEYLNDWAAPEKGWLRKFYRQGSDEPQFDLTAAAEKAIAWLGTLTERSFVGTESRLLTLFELLQQMGEGSEADPEKRLVELRARRNQIDEEIARVEAGDIRLLDDAALKDRFQQFMQMARDLLTDFREVEQNFRLLDRHVRERIALWEGSKGALIEEIMGERDMIADSDQGSSFRAFWDFLMSSRRQEELSERLERVLALPAIVEMRPDARMRRVHYDWLEAGEHTQRTIAQLSQQLRRFLDDQAWLENRRIMDILRGIETKALALREAPPASSIMEIEAASADIELPMERPLYVPALRPLIANVALETGEADLDASALYTQIVVDRARLASHIRRCLQDRPQVTLAELAASQPLAHGLAELVAYLQLSTEAGSFRAIVDEAISDTIEWQANDAHGTTIVRRATMPRVIFTR</sequence>
<dbReference type="RefSeq" id="WP_175232853.1">
    <property type="nucleotide sequence ID" value="NZ_CADIKH010000097.1"/>
</dbReference>
<evidence type="ECO:0000313" key="2">
    <source>
        <dbReference type="Proteomes" id="UP000494363"/>
    </source>
</evidence>
<evidence type="ECO:0000313" key="1">
    <source>
        <dbReference type="EMBL" id="CAB3774127.1"/>
    </source>
</evidence>
<organism evidence="1 2">
    <name type="scientific">Paraburkholderia humisilvae</name>
    <dbReference type="NCBI Taxonomy" id="627669"/>
    <lineage>
        <taxon>Bacteria</taxon>
        <taxon>Pseudomonadati</taxon>
        <taxon>Pseudomonadota</taxon>
        <taxon>Betaproteobacteria</taxon>
        <taxon>Burkholderiales</taxon>
        <taxon>Burkholderiaceae</taxon>
        <taxon>Paraburkholderia</taxon>
    </lineage>
</organism>
<dbReference type="InterPro" id="IPR021804">
    <property type="entry name" value="DUF3375"/>
</dbReference>
<dbReference type="EMBL" id="CADIKH010000097">
    <property type="protein sequence ID" value="CAB3774127.1"/>
    <property type="molecule type" value="Genomic_DNA"/>
</dbReference>
<evidence type="ECO:0008006" key="3">
    <source>
        <dbReference type="Google" id="ProtNLM"/>
    </source>
</evidence>
<reference evidence="1 2" key="1">
    <citation type="submission" date="2020-04" db="EMBL/GenBank/DDBJ databases">
        <authorList>
            <person name="De Canck E."/>
        </authorList>
    </citation>
    <scope>NUCLEOTIDE SEQUENCE [LARGE SCALE GENOMIC DNA]</scope>
    <source>
        <strain evidence="1 2">LMG 29542</strain>
    </source>
</reference>
<dbReference type="Pfam" id="PF11855">
    <property type="entry name" value="DUF3375"/>
    <property type="match status" value="1"/>
</dbReference>
<proteinExistence type="predicted"/>
<keyword evidence="2" id="KW-1185">Reference proteome</keyword>